<comment type="caution">
    <text evidence="1">The sequence shown here is derived from an EMBL/GenBank/DDBJ whole genome shotgun (WGS) entry which is preliminary data.</text>
</comment>
<protein>
    <submittedName>
        <fullName evidence="1">Uncharacterized protein</fullName>
    </submittedName>
</protein>
<name>A0ABR4CQM6_9HELO</name>
<sequence>MLPVILLRPNDFRFHGPAGKERHVDTIVPTHAANFRNLARLNHKIQNAATMQVTTSHLYPIRPTKTAIDASTSSLFWTPASPTSLLEAIWLYAKSYISILAVICGLGNGFDQGPNRFTALLLQETNKGVDSLALTVQGECRRHNLDMLIIRVGYLPTEKSKFTSKVIEPTFSMKIQDMDTEVMVFLAQRHVYSTAKKSEQARQRGDKRFVPQCRNLTLHEAMWERANRLKSTHGIYLTPLTNLDTSNRNPEDDAVTVKSLNPLIEVLLIETLQSADVIVTTLGQALRSTVHEAVPAVSMILLDEGCKRSLETTLAVIGAYEFQVLADNGDNNQIGVFSQTQGEDTWNPMKKVVITTLLGRTIKDEVRNMVLYEQHRMWTHDFTAFLSDEYYNGQMVDGTLARLAASGPPPEVTFCENVIENMFGLRTNILVVLLKGSRSEQADHSVFNRATQLCVLNTVKAFNEALESNEAAKSKPTAETPSLNINEPFTITCLSPYNAEASMIDLSLDKLDNKNFSSMLYDIEHANLPLASRTHLAASYRVDNMSSLENLLVLHLSTAWRRHSANKSYLLDGVLHFPFSIFITITSRQGNNQITADGRSYRKSVAT</sequence>
<reference evidence="1 2" key="1">
    <citation type="journal article" date="2024" name="Commun. Biol.">
        <title>Comparative genomic analysis of thermophilic fungi reveals convergent evolutionary adaptations and gene losses.</title>
        <authorList>
            <person name="Steindorff A.S."/>
            <person name="Aguilar-Pontes M.V."/>
            <person name="Robinson A.J."/>
            <person name="Andreopoulos B."/>
            <person name="LaButti K."/>
            <person name="Kuo A."/>
            <person name="Mondo S."/>
            <person name="Riley R."/>
            <person name="Otillar R."/>
            <person name="Haridas S."/>
            <person name="Lipzen A."/>
            <person name="Grimwood J."/>
            <person name="Schmutz J."/>
            <person name="Clum A."/>
            <person name="Reid I.D."/>
            <person name="Moisan M.C."/>
            <person name="Butler G."/>
            <person name="Nguyen T.T.M."/>
            <person name="Dewar K."/>
            <person name="Conant G."/>
            <person name="Drula E."/>
            <person name="Henrissat B."/>
            <person name="Hansel C."/>
            <person name="Singer S."/>
            <person name="Hutchinson M.I."/>
            <person name="de Vries R.P."/>
            <person name="Natvig D.O."/>
            <person name="Powell A.J."/>
            <person name="Tsang A."/>
            <person name="Grigoriev I.V."/>
        </authorList>
    </citation>
    <scope>NUCLEOTIDE SEQUENCE [LARGE SCALE GENOMIC DNA]</scope>
    <source>
        <strain evidence="1 2">CBS 494.80</strain>
    </source>
</reference>
<organism evidence="1 2">
    <name type="scientific">Oculimacula yallundae</name>
    <dbReference type="NCBI Taxonomy" id="86028"/>
    <lineage>
        <taxon>Eukaryota</taxon>
        <taxon>Fungi</taxon>
        <taxon>Dikarya</taxon>
        <taxon>Ascomycota</taxon>
        <taxon>Pezizomycotina</taxon>
        <taxon>Leotiomycetes</taxon>
        <taxon>Helotiales</taxon>
        <taxon>Ploettnerulaceae</taxon>
        <taxon>Oculimacula</taxon>
    </lineage>
</organism>
<dbReference type="Proteomes" id="UP001595075">
    <property type="component" value="Unassembled WGS sequence"/>
</dbReference>
<evidence type="ECO:0000313" key="1">
    <source>
        <dbReference type="EMBL" id="KAL2071506.1"/>
    </source>
</evidence>
<proteinExistence type="predicted"/>
<gene>
    <name evidence="1" type="ORF">VTL71DRAFT_12741</name>
</gene>
<accession>A0ABR4CQM6</accession>
<keyword evidence="2" id="KW-1185">Reference proteome</keyword>
<evidence type="ECO:0000313" key="2">
    <source>
        <dbReference type="Proteomes" id="UP001595075"/>
    </source>
</evidence>
<dbReference type="EMBL" id="JAZHXI010000005">
    <property type="protein sequence ID" value="KAL2071506.1"/>
    <property type="molecule type" value="Genomic_DNA"/>
</dbReference>